<reference evidence="2 3" key="1">
    <citation type="submission" date="2021-03" db="EMBL/GenBank/DDBJ databases">
        <title>Whole genome sequence of Metabacillus bambusae BG109.</title>
        <authorList>
            <person name="Jeong J.W."/>
        </authorList>
    </citation>
    <scope>NUCLEOTIDE SEQUENCE [LARGE SCALE GENOMIC DNA]</scope>
    <source>
        <strain evidence="2 3">BG109</strain>
    </source>
</reference>
<sequence>MIFLTFIFASDNFVEHLYHGKVVLKSIFPLFEFIIPFLLVMVVLIQRILRQQ</sequence>
<gene>
    <name evidence="2" type="ORF">I7822_12515</name>
</gene>
<dbReference type="Proteomes" id="UP000663981">
    <property type="component" value="Unassembled WGS sequence"/>
</dbReference>
<keyword evidence="1" id="KW-0812">Transmembrane</keyword>
<evidence type="ECO:0000313" key="3">
    <source>
        <dbReference type="Proteomes" id="UP000663981"/>
    </source>
</evidence>
<comment type="caution">
    <text evidence="2">The sequence shown here is derived from an EMBL/GenBank/DDBJ whole genome shotgun (WGS) entry which is preliminary data.</text>
</comment>
<evidence type="ECO:0000313" key="2">
    <source>
        <dbReference type="EMBL" id="MBO1512494.1"/>
    </source>
</evidence>
<accession>A0ABS3N2U1</accession>
<feature type="transmembrane region" description="Helical" evidence="1">
    <location>
        <begin position="27"/>
        <end position="49"/>
    </location>
</feature>
<evidence type="ECO:0000256" key="1">
    <source>
        <dbReference type="SAM" id="Phobius"/>
    </source>
</evidence>
<dbReference type="EMBL" id="JAGDEL010000008">
    <property type="protein sequence ID" value="MBO1512494.1"/>
    <property type="molecule type" value="Genomic_DNA"/>
</dbReference>
<protein>
    <submittedName>
        <fullName evidence="2">Uncharacterized protein</fullName>
    </submittedName>
</protein>
<keyword evidence="1" id="KW-1133">Transmembrane helix</keyword>
<proteinExistence type="predicted"/>
<keyword evidence="3" id="KW-1185">Reference proteome</keyword>
<organism evidence="2 3">
    <name type="scientific">Metabacillus bambusae</name>
    <dbReference type="NCBI Taxonomy" id="2795218"/>
    <lineage>
        <taxon>Bacteria</taxon>
        <taxon>Bacillati</taxon>
        <taxon>Bacillota</taxon>
        <taxon>Bacilli</taxon>
        <taxon>Bacillales</taxon>
        <taxon>Bacillaceae</taxon>
        <taxon>Metabacillus</taxon>
    </lineage>
</organism>
<keyword evidence="1" id="KW-0472">Membrane</keyword>
<name>A0ABS3N2U1_9BACI</name>